<dbReference type="Proteomes" id="UP001187343">
    <property type="component" value="Unassembled WGS sequence"/>
</dbReference>
<accession>A0AA88PK13</accession>
<sequence length="120" mass="13734">MFLSIQRRFQLSFVSPNITDDSRFRLSVSWVVGVTRARASRLDSRVNAQFQPEPAHEAPADHCYENTEFLKIASALKHNTGHVHKLLEEPPNRGLEIGKGPQQEIQSMEHIWKFPLHSCS</sequence>
<protein>
    <submittedName>
        <fullName evidence="1">Uncharacterized protein</fullName>
    </submittedName>
</protein>
<dbReference type="EMBL" id="JAUYZG010000014">
    <property type="protein sequence ID" value="KAK2888923.1"/>
    <property type="molecule type" value="Genomic_DNA"/>
</dbReference>
<proteinExistence type="predicted"/>
<organism evidence="1 2">
    <name type="scientific">Cirrhinus molitorella</name>
    <name type="common">mud carp</name>
    <dbReference type="NCBI Taxonomy" id="172907"/>
    <lineage>
        <taxon>Eukaryota</taxon>
        <taxon>Metazoa</taxon>
        <taxon>Chordata</taxon>
        <taxon>Craniata</taxon>
        <taxon>Vertebrata</taxon>
        <taxon>Euteleostomi</taxon>
        <taxon>Actinopterygii</taxon>
        <taxon>Neopterygii</taxon>
        <taxon>Teleostei</taxon>
        <taxon>Ostariophysi</taxon>
        <taxon>Cypriniformes</taxon>
        <taxon>Cyprinidae</taxon>
        <taxon>Labeoninae</taxon>
        <taxon>Labeonini</taxon>
        <taxon>Cirrhinus</taxon>
    </lineage>
</organism>
<name>A0AA88PK13_9TELE</name>
<evidence type="ECO:0000313" key="1">
    <source>
        <dbReference type="EMBL" id="KAK2888923.1"/>
    </source>
</evidence>
<reference evidence="1" key="1">
    <citation type="submission" date="2023-08" db="EMBL/GenBank/DDBJ databases">
        <title>Chromosome-level Genome Assembly of mud carp (Cirrhinus molitorella).</title>
        <authorList>
            <person name="Liu H."/>
        </authorList>
    </citation>
    <scope>NUCLEOTIDE SEQUENCE</scope>
    <source>
        <strain evidence="1">Prfri</strain>
        <tissue evidence="1">Muscle</tissue>
    </source>
</reference>
<keyword evidence="2" id="KW-1185">Reference proteome</keyword>
<comment type="caution">
    <text evidence="1">The sequence shown here is derived from an EMBL/GenBank/DDBJ whole genome shotgun (WGS) entry which is preliminary data.</text>
</comment>
<dbReference type="AlphaFoldDB" id="A0AA88PK13"/>
<evidence type="ECO:0000313" key="2">
    <source>
        <dbReference type="Proteomes" id="UP001187343"/>
    </source>
</evidence>
<gene>
    <name evidence="1" type="ORF">Q8A67_014298</name>
</gene>